<dbReference type="PROSITE" id="PS51719">
    <property type="entry name" value="G_SEPTIN"/>
    <property type="match status" value="1"/>
</dbReference>
<dbReference type="GO" id="GO:0005619">
    <property type="term" value="C:ascospore wall"/>
    <property type="evidence" value="ECO:0007669"/>
    <property type="project" value="EnsemblFungi"/>
</dbReference>
<feature type="coiled-coil region" evidence="5">
    <location>
        <begin position="334"/>
        <end position="397"/>
    </location>
</feature>
<evidence type="ECO:0000313" key="7">
    <source>
        <dbReference type="EMBL" id="ODQ77533.1"/>
    </source>
</evidence>
<dbReference type="RefSeq" id="XP_018982861.1">
    <property type="nucleotide sequence ID" value="XM_019131051.1"/>
</dbReference>
<dbReference type="Pfam" id="PF00735">
    <property type="entry name" value="Septin"/>
    <property type="match status" value="1"/>
</dbReference>
<comment type="subcellular location">
    <subcellularLocation>
        <location evidence="1">Bud neck</location>
    </subcellularLocation>
</comment>
<comment type="similarity">
    <text evidence="4">Belongs to the TRAFAC class TrmE-Era-EngA-EngB-Septin-like GTPase superfamily. Septin GTPase family.</text>
</comment>
<dbReference type="GO" id="GO:0072687">
    <property type="term" value="C:meiotic spindle"/>
    <property type="evidence" value="ECO:0007669"/>
    <property type="project" value="EnsemblFungi"/>
</dbReference>
<dbReference type="GO" id="GO:0031105">
    <property type="term" value="C:septin complex"/>
    <property type="evidence" value="ECO:0007669"/>
    <property type="project" value="EnsemblFungi"/>
</dbReference>
<organism evidence="7 8">
    <name type="scientific">Babjeviella inositovora NRRL Y-12698</name>
    <dbReference type="NCBI Taxonomy" id="984486"/>
    <lineage>
        <taxon>Eukaryota</taxon>
        <taxon>Fungi</taxon>
        <taxon>Dikarya</taxon>
        <taxon>Ascomycota</taxon>
        <taxon>Saccharomycotina</taxon>
        <taxon>Pichiomycetes</taxon>
        <taxon>Serinales incertae sedis</taxon>
        <taxon>Babjeviella</taxon>
    </lineage>
</organism>
<dbReference type="InterPro" id="IPR016491">
    <property type="entry name" value="Septin"/>
</dbReference>
<dbReference type="GO" id="GO:0000281">
    <property type="term" value="P:mitotic cytokinesis"/>
    <property type="evidence" value="ECO:0007669"/>
    <property type="project" value="EnsemblFungi"/>
</dbReference>
<evidence type="ECO:0000313" key="8">
    <source>
        <dbReference type="Proteomes" id="UP000094336"/>
    </source>
</evidence>
<dbReference type="GeneID" id="30148904"/>
<dbReference type="CDD" id="cd01850">
    <property type="entry name" value="CDC_Septin"/>
    <property type="match status" value="1"/>
</dbReference>
<keyword evidence="8" id="KW-1185">Reference proteome</keyword>
<dbReference type="STRING" id="984486.A0A1E3QIJ4"/>
<dbReference type="GO" id="GO:0005525">
    <property type="term" value="F:GTP binding"/>
    <property type="evidence" value="ECO:0007669"/>
    <property type="project" value="UniProtKB-KW"/>
</dbReference>
<dbReference type="PIRSF" id="PIRSF006698">
    <property type="entry name" value="Septin"/>
    <property type="match status" value="1"/>
</dbReference>
<keyword evidence="2 4" id="KW-0547">Nucleotide-binding</keyword>
<dbReference type="Gene3D" id="3.40.50.300">
    <property type="entry name" value="P-loop containing nucleotide triphosphate hydrolases"/>
    <property type="match status" value="1"/>
</dbReference>
<dbReference type="EMBL" id="KV454440">
    <property type="protein sequence ID" value="ODQ77533.1"/>
    <property type="molecule type" value="Genomic_DNA"/>
</dbReference>
<evidence type="ECO:0000256" key="5">
    <source>
        <dbReference type="SAM" id="Coils"/>
    </source>
</evidence>
<dbReference type="GO" id="GO:0005628">
    <property type="term" value="C:prospore membrane"/>
    <property type="evidence" value="ECO:0007669"/>
    <property type="project" value="EnsemblFungi"/>
</dbReference>
<sequence>MSSTSFAQSSSALRKKKTLKKGIQFTLMIVGQSGSGRSTFINTLCGQEIIESSITVPSPDNADHVKELQLRHESVELEDNEGVKIQLNLIDTPGFGDSIDNEFQFPIILDYITHQYDEILLEESRVRRNPRFKDGRIHCLLYLITPTGHGLREIDITFMLKVCPLVNLIPVIAKADSLTPEELALNKKLIMDDLQQHGIDHYKFPYDAAHDDDEIISYNEYLYSRLPFAVIGSNDFKTLPDGNVLRIRKLPHGEINVEDDAISDFPILRNTLLITHLNDLKEGTHDVLYEKYRTEALSGKDYRPDHDDSGFSAPQFHADEVESMNDSILNREAYHAREEQIKLEEERLRKFEERVQIDLANKRKELMERERELKDIEDRLEREMQEKGKLHAQVKAEE</sequence>
<dbReference type="OrthoDB" id="416553at2759"/>
<dbReference type="GO" id="GO:0010314">
    <property type="term" value="F:phosphatidylinositol-5-phosphate binding"/>
    <property type="evidence" value="ECO:0007669"/>
    <property type="project" value="EnsemblFungi"/>
</dbReference>
<dbReference type="GO" id="GO:0042802">
    <property type="term" value="F:identical protein binding"/>
    <property type="evidence" value="ECO:0007669"/>
    <property type="project" value="EnsemblFungi"/>
</dbReference>
<dbReference type="InterPro" id="IPR030379">
    <property type="entry name" value="G_SEPTIN_dom"/>
</dbReference>
<feature type="domain" description="Septin-type G" evidence="6">
    <location>
        <begin position="21"/>
        <end position="299"/>
    </location>
</feature>
<proteinExistence type="inferred from homology"/>
<evidence type="ECO:0000256" key="4">
    <source>
        <dbReference type="RuleBase" id="RU004560"/>
    </source>
</evidence>
<accession>A0A1E3QIJ4</accession>
<reference evidence="8" key="1">
    <citation type="submission" date="2016-05" db="EMBL/GenBank/DDBJ databases">
        <title>Comparative genomics of biotechnologically important yeasts.</title>
        <authorList>
            <consortium name="DOE Joint Genome Institute"/>
            <person name="Riley R."/>
            <person name="Haridas S."/>
            <person name="Wolfe K.H."/>
            <person name="Lopes M.R."/>
            <person name="Hittinger C.T."/>
            <person name="Goker M."/>
            <person name="Salamov A."/>
            <person name="Wisecaver J."/>
            <person name="Long T.M."/>
            <person name="Aerts A.L."/>
            <person name="Barry K."/>
            <person name="Choi C."/>
            <person name="Clum A."/>
            <person name="Coughlan A.Y."/>
            <person name="Deshpande S."/>
            <person name="Douglass A.P."/>
            <person name="Hanson S.J."/>
            <person name="Klenk H.-P."/>
            <person name="Labutti K."/>
            <person name="Lapidus A."/>
            <person name="Lindquist E."/>
            <person name="Lipzen A."/>
            <person name="Meier-Kolthoff J.P."/>
            <person name="Ohm R.A."/>
            <person name="Otillar R.P."/>
            <person name="Pangilinan J."/>
            <person name="Peng Y."/>
            <person name="Rokas A."/>
            <person name="Rosa C.A."/>
            <person name="Scheuner C."/>
            <person name="Sibirny A.A."/>
            <person name="Slot J.C."/>
            <person name="Stielow J.B."/>
            <person name="Sun H."/>
            <person name="Kurtzman C.P."/>
            <person name="Blackwell M."/>
            <person name="Grigoriev I.V."/>
            <person name="Jeffries T.W."/>
        </authorList>
    </citation>
    <scope>NUCLEOTIDE SEQUENCE [LARGE SCALE GENOMIC DNA]</scope>
    <source>
        <strain evidence="8">NRRL Y-12698</strain>
    </source>
</reference>
<keyword evidence="5" id="KW-0175">Coiled coil</keyword>
<protein>
    <recommendedName>
        <fullName evidence="6">Septin-type G domain-containing protein</fullName>
    </recommendedName>
</protein>
<dbReference type="SUPFAM" id="SSF52540">
    <property type="entry name" value="P-loop containing nucleoside triphosphate hydrolases"/>
    <property type="match status" value="1"/>
</dbReference>
<dbReference type="GO" id="GO:0005200">
    <property type="term" value="F:structural constituent of cytoskeleton"/>
    <property type="evidence" value="ECO:0007669"/>
    <property type="project" value="EnsemblFungi"/>
</dbReference>
<dbReference type="GO" id="GO:0070273">
    <property type="term" value="F:phosphatidylinositol-4-phosphate binding"/>
    <property type="evidence" value="ECO:0007669"/>
    <property type="project" value="EnsemblFungi"/>
</dbReference>
<evidence type="ECO:0000256" key="2">
    <source>
        <dbReference type="ARBA" id="ARBA00022741"/>
    </source>
</evidence>
<gene>
    <name evidence="7" type="ORF">BABINDRAFT_178132</name>
</gene>
<dbReference type="GO" id="GO:0005881">
    <property type="term" value="C:cytoplasmic microtubule"/>
    <property type="evidence" value="ECO:0007669"/>
    <property type="project" value="EnsemblFungi"/>
</dbReference>
<dbReference type="GO" id="GO:1990317">
    <property type="term" value="C:Gin4 complex"/>
    <property type="evidence" value="ECO:0007669"/>
    <property type="project" value="EnsemblFungi"/>
</dbReference>
<evidence type="ECO:0000256" key="3">
    <source>
        <dbReference type="ARBA" id="ARBA00023134"/>
    </source>
</evidence>
<evidence type="ECO:0000259" key="6">
    <source>
        <dbReference type="PROSITE" id="PS51719"/>
    </source>
</evidence>
<dbReference type="AlphaFoldDB" id="A0A1E3QIJ4"/>
<name>A0A1E3QIJ4_9ASCO</name>
<dbReference type="Proteomes" id="UP000094336">
    <property type="component" value="Unassembled WGS sequence"/>
</dbReference>
<keyword evidence="3 4" id="KW-0342">GTP-binding</keyword>
<dbReference type="GO" id="GO:0005876">
    <property type="term" value="C:spindle microtubule"/>
    <property type="evidence" value="ECO:0007669"/>
    <property type="project" value="EnsemblFungi"/>
</dbReference>
<evidence type="ECO:0000256" key="1">
    <source>
        <dbReference type="ARBA" id="ARBA00004266"/>
    </source>
</evidence>
<dbReference type="InterPro" id="IPR027417">
    <property type="entry name" value="P-loop_NTPase"/>
</dbReference>
<dbReference type="PANTHER" id="PTHR18884">
    <property type="entry name" value="SEPTIN"/>
    <property type="match status" value="1"/>
</dbReference>
<dbReference type="GO" id="GO:0097271">
    <property type="term" value="P:protein localization to bud neck"/>
    <property type="evidence" value="ECO:0007669"/>
    <property type="project" value="EnsemblFungi"/>
</dbReference>
<dbReference type="GO" id="GO:0032160">
    <property type="term" value="C:septin filament array"/>
    <property type="evidence" value="ECO:0007669"/>
    <property type="project" value="EnsemblFungi"/>
</dbReference>
<dbReference type="GO" id="GO:0001400">
    <property type="term" value="C:mating projection base"/>
    <property type="evidence" value="ECO:0007669"/>
    <property type="project" value="EnsemblFungi"/>
</dbReference>